<dbReference type="InterPro" id="IPR055302">
    <property type="entry name" value="F-box_dom-containing"/>
</dbReference>
<evidence type="ECO:0000313" key="4">
    <source>
        <dbReference type="EnsemblPlants" id="KQK01420"/>
    </source>
</evidence>
<reference evidence="4" key="3">
    <citation type="submission" date="2018-08" db="UniProtKB">
        <authorList>
            <consortium name="EnsemblPlants"/>
        </authorList>
    </citation>
    <scope>IDENTIFICATION</scope>
    <source>
        <strain evidence="4">cv. Bd21</strain>
    </source>
</reference>
<dbReference type="EMBL" id="CM000882">
    <property type="protein sequence ID" value="KQK01420.1"/>
    <property type="molecule type" value="Genomic_DNA"/>
</dbReference>
<dbReference type="Gene3D" id="3.80.10.10">
    <property type="entry name" value="Ribonuclease Inhibitor"/>
    <property type="match status" value="1"/>
</dbReference>
<reference evidence="3" key="2">
    <citation type="submission" date="2017-06" db="EMBL/GenBank/DDBJ databases">
        <title>WGS assembly of Brachypodium distachyon.</title>
        <authorList>
            <consortium name="The International Brachypodium Initiative"/>
            <person name="Lucas S."/>
            <person name="Harmon-Smith M."/>
            <person name="Lail K."/>
            <person name="Tice H."/>
            <person name="Grimwood J."/>
            <person name="Bruce D."/>
            <person name="Barry K."/>
            <person name="Shu S."/>
            <person name="Lindquist E."/>
            <person name="Wang M."/>
            <person name="Pitluck S."/>
            <person name="Vogel J.P."/>
            <person name="Garvin D.F."/>
            <person name="Mockler T.C."/>
            <person name="Schmutz J."/>
            <person name="Rokhsar D."/>
            <person name="Bevan M.W."/>
        </authorList>
    </citation>
    <scope>NUCLEOTIDE SEQUENCE</scope>
    <source>
        <strain evidence="3">Bd21</strain>
    </source>
</reference>
<accession>A0A0Q3IMF5</accession>
<dbReference type="Gramene" id="KQK01420">
    <property type="protein sequence ID" value="KQK01420"/>
    <property type="gene ID" value="BRADI_3g55740v3"/>
</dbReference>
<protein>
    <submittedName>
        <fullName evidence="3 4">Uncharacterized protein</fullName>
    </submittedName>
</protein>
<dbReference type="RefSeq" id="XP_010236874.1">
    <property type="nucleotide sequence ID" value="XM_010238572.3"/>
</dbReference>
<dbReference type="InterPro" id="IPR036047">
    <property type="entry name" value="F-box-like_dom_sf"/>
</dbReference>
<dbReference type="GeneID" id="100824614"/>
<evidence type="ECO:0000313" key="5">
    <source>
        <dbReference type="Proteomes" id="UP000008810"/>
    </source>
</evidence>
<dbReference type="InterPro" id="IPR055411">
    <property type="entry name" value="LRR_FXL15/At3g58940/PEG3-like"/>
</dbReference>
<dbReference type="SUPFAM" id="SSF81383">
    <property type="entry name" value="F-box domain"/>
    <property type="match status" value="1"/>
</dbReference>
<evidence type="ECO:0000313" key="3">
    <source>
        <dbReference type="EMBL" id="KQK01420.1"/>
    </source>
</evidence>
<dbReference type="InterPro" id="IPR006566">
    <property type="entry name" value="FBD"/>
</dbReference>
<dbReference type="PANTHER" id="PTHR32141:SF153">
    <property type="entry name" value="OS06G0685200 PROTEIN"/>
    <property type="match status" value="1"/>
</dbReference>
<evidence type="ECO:0000259" key="2">
    <source>
        <dbReference type="Pfam" id="PF24758"/>
    </source>
</evidence>
<proteinExistence type="predicted"/>
<dbReference type="OrthoDB" id="586691at2759"/>
<dbReference type="InterPro" id="IPR032675">
    <property type="entry name" value="LRR_dom_sf"/>
</dbReference>
<name>A0A0Q3IMF5_BRADI</name>
<dbReference type="Pfam" id="PF24758">
    <property type="entry name" value="LRR_At5g56370"/>
    <property type="match status" value="1"/>
</dbReference>
<reference evidence="3 4" key="1">
    <citation type="journal article" date="2010" name="Nature">
        <title>Genome sequencing and analysis of the model grass Brachypodium distachyon.</title>
        <authorList>
            <consortium name="International Brachypodium Initiative"/>
        </authorList>
    </citation>
    <scope>NUCLEOTIDE SEQUENCE [LARGE SCALE GENOMIC DNA]</scope>
    <source>
        <strain evidence="3 4">Bd21</strain>
    </source>
</reference>
<dbReference type="ExpressionAtlas" id="A0A0Q3IMF5">
    <property type="expression patterns" value="baseline"/>
</dbReference>
<dbReference type="KEGG" id="bdi:100824614"/>
<dbReference type="EnsemblPlants" id="KQK01420">
    <property type="protein sequence ID" value="KQK01420"/>
    <property type="gene ID" value="BRADI_3g55740v3"/>
</dbReference>
<evidence type="ECO:0000259" key="1">
    <source>
        <dbReference type="Pfam" id="PF08387"/>
    </source>
</evidence>
<sequence length="454" mass="51317">MAAGAAAGCGGKDRISALPDDIIWEIISDLPVTEAARSTALASRWRNIWPSTPLVLDDADLPEPTRIATVARILSGHPGPFRDVSLVNCRFGPQDQDHAAEWLRLLSAKGTRNLVLFNQPSQPPLRLPDDFIRCSSLKVLVLCSWTFPGEHLPGIFPNLRKLGLSWVSMTDQHFDHLLAACPFLEFLYFLHDRTLQRIHLRSQSLRFFLIGLSVMAEEVAVVDAPLLQRLCFDDLRCVGGRQYMRVRVARAPNLRELGYLDTGVHNLQIGDTVIKVQPNANYAMASPSTVVPGVKILAVKVNFGIFGQVKMLVSFLRCFPEVDTLHIESVLHDPSVAADEPTTEHHANFWQKISPVECLRSRVKKMVFHKFRWDRNEFEFLKFIARDVRELQSLLVLPDEETISSMDKVNEMIDKSECPRFRAWASRVFLVLPGVQKVLDYVKAFDITVDDPFL</sequence>
<feature type="domain" description="FBD" evidence="1">
    <location>
        <begin position="353"/>
        <end position="386"/>
    </location>
</feature>
<organism evidence="3">
    <name type="scientific">Brachypodium distachyon</name>
    <name type="common">Purple false brome</name>
    <name type="synonym">Trachynia distachya</name>
    <dbReference type="NCBI Taxonomy" id="15368"/>
    <lineage>
        <taxon>Eukaryota</taxon>
        <taxon>Viridiplantae</taxon>
        <taxon>Streptophyta</taxon>
        <taxon>Embryophyta</taxon>
        <taxon>Tracheophyta</taxon>
        <taxon>Spermatophyta</taxon>
        <taxon>Magnoliopsida</taxon>
        <taxon>Liliopsida</taxon>
        <taxon>Poales</taxon>
        <taxon>Poaceae</taxon>
        <taxon>BOP clade</taxon>
        <taxon>Pooideae</taxon>
        <taxon>Stipodae</taxon>
        <taxon>Brachypodieae</taxon>
        <taxon>Brachypodium</taxon>
    </lineage>
</organism>
<keyword evidence="5" id="KW-1185">Reference proteome</keyword>
<dbReference type="AlphaFoldDB" id="A0A0Q3IMF5"/>
<dbReference type="PANTHER" id="PTHR32141">
    <property type="match status" value="1"/>
</dbReference>
<feature type="domain" description="F-box/LRR-repeat protein 15/At3g58940/PEG3-like LRR" evidence="2">
    <location>
        <begin position="100"/>
        <end position="327"/>
    </location>
</feature>
<dbReference type="Proteomes" id="UP000008810">
    <property type="component" value="Chromosome 3"/>
</dbReference>
<gene>
    <name evidence="4" type="primary">LOC100824614</name>
    <name evidence="3" type="ORF">BRADI_3g55740v3</name>
</gene>
<dbReference type="Pfam" id="PF08387">
    <property type="entry name" value="FBD"/>
    <property type="match status" value="1"/>
</dbReference>
<dbReference type="SUPFAM" id="SSF52047">
    <property type="entry name" value="RNI-like"/>
    <property type="match status" value="1"/>
</dbReference>